<accession>A0A840YVB4</accession>
<keyword evidence="3" id="KW-1185">Reference proteome</keyword>
<reference evidence="2 3" key="1">
    <citation type="submission" date="2020-08" db="EMBL/GenBank/DDBJ databases">
        <title>Genomic Encyclopedia of Type Strains, Phase IV (KMG-IV): sequencing the most valuable type-strain genomes for metagenomic binning, comparative biology and taxonomic classification.</title>
        <authorList>
            <person name="Goeker M."/>
        </authorList>
    </citation>
    <scope>NUCLEOTIDE SEQUENCE [LARGE SCALE GENOMIC DNA]</scope>
    <source>
        <strain evidence="2 3">DSM 27203</strain>
    </source>
</reference>
<dbReference type="EMBL" id="JACIJI010000001">
    <property type="protein sequence ID" value="MBB5717474.1"/>
    <property type="molecule type" value="Genomic_DNA"/>
</dbReference>
<dbReference type="RefSeq" id="WP_184001234.1">
    <property type="nucleotide sequence ID" value="NZ_BAABIF010000004.1"/>
</dbReference>
<protein>
    <submittedName>
        <fullName evidence="2">Outer membrane biosynthesis protein TonB</fullName>
    </submittedName>
</protein>
<name>A0A840YVB4_9SPHN</name>
<feature type="compositionally biased region" description="Basic and acidic residues" evidence="1">
    <location>
        <begin position="135"/>
        <end position="149"/>
    </location>
</feature>
<evidence type="ECO:0000313" key="2">
    <source>
        <dbReference type="EMBL" id="MBB5717474.1"/>
    </source>
</evidence>
<feature type="region of interest" description="Disordered" evidence="1">
    <location>
        <begin position="53"/>
        <end position="149"/>
    </location>
</feature>
<evidence type="ECO:0000313" key="3">
    <source>
        <dbReference type="Proteomes" id="UP000554342"/>
    </source>
</evidence>
<organism evidence="2 3">
    <name type="scientific">Stakelama sediminis</name>
    <dbReference type="NCBI Taxonomy" id="463200"/>
    <lineage>
        <taxon>Bacteria</taxon>
        <taxon>Pseudomonadati</taxon>
        <taxon>Pseudomonadota</taxon>
        <taxon>Alphaproteobacteria</taxon>
        <taxon>Sphingomonadales</taxon>
        <taxon>Sphingomonadaceae</taxon>
        <taxon>Stakelama</taxon>
    </lineage>
</organism>
<dbReference type="AlphaFoldDB" id="A0A840YVB4"/>
<proteinExistence type="predicted"/>
<gene>
    <name evidence="2" type="ORF">FHR23_000381</name>
</gene>
<feature type="compositionally biased region" description="Basic and acidic residues" evidence="1">
    <location>
        <begin position="92"/>
        <end position="122"/>
    </location>
</feature>
<dbReference type="Proteomes" id="UP000554342">
    <property type="component" value="Unassembled WGS sequence"/>
</dbReference>
<sequence>MTRRDSFALSGSALGHVAVFALLSLSFLHAEKPVDVTPPIDVSLVSDVAMKSQSPNLTAPPAAASAPDLGQMSKAPPPIPAPEQPRVAAPTPEKKSAPAPKPADKPAPEKPKPAPKKPEKAKSAATPEKTASSKKKTEEKTAAKGPKIDKAFERSMAAIGKGSADAPRAAELGDAIIADLSSVIQRQVQPCANRLTSPGPGANEISSRLRIQMNRDGSLAARPELRGQTGITAENRRYAQRVAELAKGAFIACAPYHLPDKYYDVGGRGWKDIILTYKLPG</sequence>
<comment type="caution">
    <text evidence="2">The sequence shown here is derived from an EMBL/GenBank/DDBJ whole genome shotgun (WGS) entry which is preliminary data.</text>
</comment>
<evidence type="ECO:0000256" key="1">
    <source>
        <dbReference type="SAM" id="MobiDB-lite"/>
    </source>
</evidence>